<comment type="catalytic activity">
    <reaction evidence="8">
        <text>(2S)-2-[5-amino-1-(5-phospho-beta-D-ribosyl)imidazole-4-carboxamido]succinate = 5-amino-1-(5-phospho-beta-D-ribosyl)imidazole-4-carboxamide + fumarate</text>
        <dbReference type="Rhea" id="RHEA:23920"/>
        <dbReference type="ChEBI" id="CHEBI:29806"/>
        <dbReference type="ChEBI" id="CHEBI:58443"/>
        <dbReference type="ChEBI" id="CHEBI:58475"/>
        <dbReference type="EC" id="4.3.2.2"/>
    </reaction>
    <physiologicalReaction direction="left-to-right" evidence="8">
        <dbReference type="Rhea" id="RHEA:23921"/>
    </physiologicalReaction>
</comment>
<dbReference type="InterPro" id="IPR004769">
    <property type="entry name" value="Pur_lyase"/>
</dbReference>
<evidence type="ECO:0000259" key="15">
    <source>
        <dbReference type="Pfam" id="PF08328"/>
    </source>
</evidence>
<dbReference type="PANTHER" id="PTHR43411">
    <property type="entry name" value="ADENYLOSUCCINATE LYASE"/>
    <property type="match status" value="1"/>
</dbReference>
<dbReference type="InterPro" id="IPR024083">
    <property type="entry name" value="Fumarase/histidase_N"/>
</dbReference>
<proteinExistence type="inferred from homology"/>
<dbReference type="GO" id="GO:0006189">
    <property type="term" value="P:'de novo' IMP biosynthetic process"/>
    <property type="evidence" value="ECO:0007669"/>
    <property type="project" value="UniProtKB-UniPathway"/>
</dbReference>
<dbReference type="EC" id="4.3.2.2" evidence="4 12"/>
<dbReference type="GO" id="GO:0044208">
    <property type="term" value="P:'de novo' AMP biosynthetic process"/>
    <property type="evidence" value="ECO:0007669"/>
    <property type="project" value="UniProtKB-UniPathway"/>
</dbReference>
<dbReference type="GO" id="GO:0070626">
    <property type="term" value="F:(S)-2-(5-amino-1-(5-phospho-D-ribosyl)imidazole-4-carboxamido) succinate lyase (fumarate-forming) activity"/>
    <property type="evidence" value="ECO:0007669"/>
    <property type="project" value="RHEA"/>
</dbReference>
<keyword evidence="7 13" id="KW-0456">Lyase</keyword>
<organism evidence="16 17">
    <name type="scientific">Acinetobacter schindleri CIP 107287</name>
    <dbReference type="NCBI Taxonomy" id="1217988"/>
    <lineage>
        <taxon>Bacteria</taxon>
        <taxon>Pseudomonadati</taxon>
        <taxon>Pseudomonadota</taxon>
        <taxon>Gammaproteobacteria</taxon>
        <taxon>Moraxellales</taxon>
        <taxon>Moraxellaceae</taxon>
        <taxon>Acinetobacter</taxon>
    </lineage>
</organism>
<dbReference type="Pfam" id="PF08328">
    <property type="entry name" value="ASL_C"/>
    <property type="match status" value="1"/>
</dbReference>
<comment type="catalytic activity">
    <reaction evidence="11">
        <text>N(6)-(1,2-dicarboxyethyl)-AMP = fumarate + AMP</text>
        <dbReference type="Rhea" id="RHEA:16853"/>
        <dbReference type="ChEBI" id="CHEBI:29806"/>
        <dbReference type="ChEBI" id="CHEBI:57567"/>
        <dbReference type="ChEBI" id="CHEBI:456215"/>
        <dbReference type="EC" id="4.3.2.2"/>
    </reaction>
    <physiologicalReaction direction="left-to-right" evidence="11">
        <dbReference type="Rhea" id="RHEA:16854"/>
    </physiologicalReaction>
</comment>
<dbReference type="NCBIfam" id="TIGR00928">
    <property type="entry name" value="purB"/>
    <property type="match status" value="1"/>
</dbReference>
<dbReference type="GO" id="GO:0004018">
    <property type="term" value="F:N6-(1,2-dicarboxyethyl)AMP AMP-lyase (fumarate-forming) activity"/>
    <property type="evidence" value="ECO:0007669"/>
    <property type="project" value="UniProtKB-UniRule"/>
</dbReference>
<dbReference type="NCBIfam" id="NF006764">
    <property type="entry name" value="PRK09285.1"/>
    <property type="match status" value="1"/>
</dbReference>
<dbReference type="Proteomes" id="UP000018440">
    <property type="component" value="Unassembled WGS sequence"/>
</dbReference>
<feature type="domain" description="Adenylosuccinate lyase PurB C-terminal" evidence="15">
    <location>
        <begin position="328"/>
        <end position="445"/>
    </location>
</feature>
<dbReference type="GO" id="GO:0005829">
    <property type="term" value="C:cytosol"/>
    <property type="evidence" value="ECO:0007669"/>
    <property type="project" value="TreeGrafter"/>
</dbReference>
<dbReference type="CDD" id="cd01598">
    <property type="entry name" value="PurB"/>
    <property type="match status" value="1"/>
</dbReference>
<dbReference type="UniPathway" id="UPA00074">
    <property type="reaction ID" value="UER00132"/>
</dbReference>
<dbReference type="PATRIC" id="fig|1217988.3.peg.2099"/>
<dbReference type="Gene3D" id="1.10.40.30">
    <property type="entry name" value="Fumarase/aspartase (C-terminal domain)"/>
    <property type="match status" value="1"/>
</dbReference>
<dbReference type="PROSITE" id="PS00163">
    <property type="entry name" value="FUMARATE_LYASES"/>
    <property type="match status" value="1"/>
</dbReference>
<dbReference type="RefSeq" id="WP_004894046.1">
    <property type="nucleotide sequence ID" value="NZ_KB849576.1"/>
</dbReference>
<dbReference type="Gene3D" id="1.20.200.10">
    <property type="entry name" value="Fumarase/aspartase (Central domain)"/>
    <property type="match status" value="1"/>
</dbReference>
<accession>N9ADW8</accession>
<evidence type="ECO:0000256" key="2">
    <source>
        <dbReference type="ARBA" id="ARBA00004734"/>
    </source>
</evidence>
<dbReference type="EMBL" id="APPQ01000026">
    <property type="protein sequence ID" value="ENV44289.1"/>
    <property type="molecule type" value="Genomic_DNA"/>
</dbReference>
<dbReference type="Gene3D" id="1.10.275.10">
    <property type="entry name" value="Fumarase/aspartase (N-terminal domain)"/>
    <property type="match status" value="1"/>
</dbReference>
<comment type="caution">
    <text evidence="16">The sequence shown here is derived from an EMBL/GenBank/DDBJ whole genome shotgun (WGS) entry which is preliminary data.</text>
</comment>
<evidence type="ECO:0000256" key="8">
    <source>
        <dbReference type="ARBA" id="ARBA00024477"/>
    </source>
</evidence>
<comment type="function">
    <text evidence="9">Catalyzes two reactions in de novo purine nucleotide biosynthesis. Catalyzes the breakdown of 5-aminoimidazole- (N-succinylocarboxamide) ribotide (SAICAR or 2-[5-amino-1-(5-phospho-beta-D-ribosyl)imidazole-4-carboxamido]succinate) to 5-aminoimidazole-4-carboxamide ribotide (AICAR or 5-amino-1-(5-phospho-beta-D-ribosyl)imidazole-4-carboxamide) and fumarate, and of adenylosuccinate (ADS or N(6)-(1,2-dicarboxyethyl)-AMP) to adenosine monophosphate (AMP) and fumarate.</text>
</comment>
<dbReference type="Pfam" id="PF00206">
    <property type="entry name" value="Lyase_1"/>
    <property type="match status" value="1"/>
</dbReference>
<dbReference type="InterPro" id="IPR022761">
    <property type="entry name" value="Fumarate_lyase_N"/>
</dbReference>
<dbReference type="AlphaFoldDB" id="N9ADW8"/>
<dbReference type="PRINTS" id="PR00149">
    <property type="entry name" value="FUMRATELYASE"/>
</dbReference>
<evidence type="ECO:0000256" key="3">
    <source>
        <dbReference type="ARBA" id="ARBA00008273"/>
    </source>
</evidence>
<protein>
    <recommendedName>
        <fullName evidence="5 12">Adenylosuccinate lyase</fullName>
        <shortName evidence="13">ASL</shortName>
        <ecNumber evidence="4 12">4.3.2.2</ecNumber>
    </recommendedName>
    <alternativeName>
        <fullName evidence="10 13">Adenylosuccinase</fullName>
    </alternativeName>
</protein>
<dbReference type="FunFam" id="1.10.275.10:FF:000003">
    <property type="entry name" value="Adenylosuccinate lyase"/>
    <property type="match status" value="1"/>
</dbReference>
<dbReference type="PANTHER" id="PTHR43411:SF1">
    <property type="entry name" value="ADENYLOSUCCINATE LYASE"/>
    <property type="match status" value="1"/>
</dbReference>
<evidence type="ECO:0000313" key="16">
    <source>
        <dbReference type="EMBL" id="ENV44289.1"/>
    </source>
</evidence>
<reference evidence="16 17" key="1">
    <citation type="submission" date="2013-02" db="EMBL/GenBank/DDBJ databases">
        <title>The Genome Sequence of Acinetobacter schindleri CIP 107287.</title>
        <authorList>
            <consortium name="The Broad Institute Genome Sequencing Platform"/>
            <consortium name="The Broad Institute Genome Sequencing Center for Infectious Disease"/>
            <person name="Cerqueira G."/>
            <person name="Feldgarden M."/>
            <person name="Courvalin P."/>
            <person name="Perichon B."/>
            <person name="Grillot-Courvalin C."/>
            <person name="Clermont D."/>
            <person name="Rocha E."/>
            <person name="Yoon E.-J."/>
            <person name="Nemec A."/>
            <person name="Walker B."/>
            <person name="Young S.K."/>
            <person name="Zeng Q."/>
            <person name="Gargeya S."/>
            <person name="Fitzgerald M."/>
            <person name="Haas B."/>
            <person name="Abouelleil A."/>
            <person name="Alvarado L."/>
            <person name="Arachchi H.M."/>
            <person name="Berlin A.M."/>
            <person name="Chapman S.B."/>
            <person name="Dewar J."/>
            <person name="Goldberg J."/>
            <person name="Griggs A."/>
            <person name="Gujja S."/>
            <person name="Hansen M."/>
            <person name="Howarth C."/>
            <person name="Imamovic A."/>
            <person name="Larimer J."/>
            <person name="McCowan C."/>
            <person name="Murphy C."/>
            <person name="Neiman D."/>
            <person name="Pearson M."/>
            <person name="Priest M."/>
            <person name="Roberts A."/>
            <person name="Saif S."/>
            <person name="Shea T."/>
            <person name="Sisk P."/>
            <person name="Sykes S."/>
            <person name="Wortman J."/>
            <person name="Nusbaum C."/>
            <person name="Birren B."/>
        </authorList>
    </citation>
    <scope>NUCLEOTIDE SEQUENCE [LARGE SCALE GENOMIC DNA]</scope>
    <source>
        <strain evidence="16 17">CIP 107287</strain>
    </source>
</reference>
<comment type="similarity">
    <text evidence="3 13">Belongs to the lyase 1 family. Adenylosuccinate lyase subfamily.</text>
</comment>
<evidence type="ECO:0000256" key="6">
    <source>
        <dbReference type="ARBA" id="ARBA00022755"/>
    </source>
</evidence>
<evidence type="ECO:0000256" key="13">
    <source>
        <dbReference type="RuleBase" id="RU361172"/>
    </source>
</evidence>
<dbReference type="UniPathway" id="UPA00075">
    <property type="reaction ID" value="UER00336"/>
</dbReference>
<comment type="pathway">
    <text evidence="2 13">Purine metabolism; AMP biosynthesis via de novo pathway; AMP from IMP: step 2/2.</text>
</comment>
<dbReference type="InterPro" id="IPR013539">
    <property type="entry name" value="PurB_C"/>
</dbReference>
<dbReference type="InterPro" id="IPR000362">
    <property type="entry name" value="Fumarate_lyase_fam"/>
</dbReference>
<dbReference type="FunFam" id="1.20.200.10:FF:000004">
    <property type="entry name" value="Adenylosuccinate lyase"/>
    <property type="match status" value="1"/>
</dbReference>
<dbReference type="InterPro" id="IPR047136">
    <property type="entry name" value="PurB_bact"/>
</dbReference>
<evidence type="ECO:0000256" key="10">
    <source>
        <dbReference type="ARBA" id="ARBA00030717"/>
    </source>
</evidence>
<evidence type="ECO:0000256" key="7">
    <source>
        <dbReference type="ARBA" id="ARBA00023239"/>
    </source>
</evidence>
<evidence type="ECO:0000256" key="1">
    <source>
        <dbReference type="ARBA" id="ARBA00004706"/>
    </source>
</evidence>
<evidence type="ECO:0000256" key="4">
    <source>
        <dbReference type="ARBA" id="ARBA00012339"/>
    </source>
</evidence>
<name>N9ADW8_9GAMM</name>
<dbReference type="InterPro" id="IPR020557">
    <property type="entry name" value="Fumarate_lyase_CS"/>
</dbReference>
<keyword evidence="6 13" id="KW-0658">Purine biosynthesis</keyword>
<evidence type="ECO:0000256" key="11">
    <source>
        <dbReference type="ARBA" id="ARBA00049115"/>
    </source>
</evidence>
<comment type="pathway">
    <text evidence="1 13">Purine metabolism; IMP biosynthesis via de novo pathway; 5-amino-1-(5-phospho-D-ribosyl)imidazole-4-carboxamide from 5-amino-1-(5-phospho-D-ribosyl)imidazole-4-carboxylate: step 2/2.</text>
</comment>
<evidence type="ECO:0000256" key="5">
    <source>
        <dbReference type="ARBA" id="ARBA00017058"/>
    </source>
</evidence>
<sequence length="462" mass="51473">MNALTALSPLDGRYASKCDALRPFLSEFGLIHARVTVEVRWLQALANRPEITEVPAFSFETNAALDAIVADFSEEDANRIKEIERTTNHDVKAVEYFLKEKIAGIEELKNAGEFIHFACTSEDINNLSHALMLKSGRDVLVESMQQIIDSIVALAEKHADQPMLSRTHGQTASPTTLGKEMANVAYRLARQIKQFKQVELLGKINGAVGNYNAHLSAYPDINWPAHSQAFVESLGLTFNPYTTQIEPHDYMAELFDALRRFNTILIDFNRDVWGYISLGFFKQKLKEGEVGSSTMPHKVNPIDFENSEGNLGIANAVLAHLGEKLPISRWQRDLTDSTVLRNMGVGFAQSLIAFEACLKGVGKLELNAARIDEDLDNAQEVLAEPIQTVMRRYNVEKPYEKLKALTRGQAMTRDMMVDFVNGNELEAVPAADRARLAEMTPATYTGNASEQAKQIKDLIAKI</sequence>
<feature type="domain" description="Fumarate lyase N-terminal" evidence="14">
    <location>
        <begin position="12"/>
        <end position="309"/>
    </location>
</feature>
<evidence type="ECO:0000259" key="14">
    <source>
        <dbReference type="Pfam" id="PF00206"/>
    </source>
</evidence>
<dbReference type="SUPFAM" id="SSF48557">
    <property type="entry name" value="L-aspartase-like"/>
    <property type="match status" value="1"/>
</dbReference>
<evidence type="ECO:0000256" key="12">
    <source>
        <dbReference type="NCBIfam" id="TIGR00928"/>
    </source>
</evidence>
<evidence type="ECO:0000313" key="17">
    <source>
        <dbReference type="Proteomes" id="UP000018440"/>
    </source>
</evidence>
<dbReference type="InterPro" id="IPR008948">
    <property type="entry name" value="L-Aspartase-like"/>
</dbReference>
<evidence type="ECO:0000256" key="9">
    <source>
        <dbReference type="ARBA" id="ARBA00025012"/>
    </source>
</evidence>
<dbReference type="HOGENOM" id="CLU_025566_2_0_6"/>
<gene>
    <name evidence="16" type="ORF">F955_02181</name>
</gene>